<proteinExistence type="predicted"/>
<protein>
    <submittedName>
        <fullName evidence="1">Uncharacterized protein</fullName>
    </submittedName>
</protein>
<evidence type="ECO:0000313" key="2">
    <source>
        <dbReference type="Proteomes" id="UP000233837"/>
    </source>
</evidence>
<gene>
    <name evidence="1" type="ORF">MA16_Dca001436</name>
</gene>
<evidence type="ECO:0000313" key="1">
    <source>
        <dbReference type="EMBL" id="PKU76830.1"/>
    </source>
</evidence>
<dbReference type="Proteomes" id="UP000233837">
    <property type="component" value="Unassembled WGS sequence"/>
</dbReference>
<dbReference type="AlphaFoldDB" id="A0A2I0WME1"/>
<name>A0A2I0WME1_9ASPA</name>
<sequence length="97" mass="10746">MQLVVFIVQADRNIVLAEQYILSSISPGRFGMIKKIGYIAQADMISSWPISLKPSTILLNIALNRCWPMLIIQAIIPTDPVIGPVNVIKSISLHCFP</sequence>
<accession>A0A2I0WME1</accession>
<reference evidence="1 2" key="1">
    <citation type="journal article" date="2016" name="Sci. Rep.">
        <title>The Dendrobium catenatum Lindl. genome sequence provides insights into polysaccharide synthase, floral development and adaptive evolution.</title>
        <authorList>
            <person name="Zhang G.Q."/>
            <person name="Xu Q."/>
            <person name="Bian C."/>
            <person name="Tsai W.C."/>
            <person name="Yeh C.M."/>
            <person name="Liu K.W."/>
            <person name="Yoshida K."/>
            <person name="Zhang L.S."/>
            <person name="Chang S.B."/>
            <person name="Chen F."/>
            <person name="Shi Y."/>
            <person name="Su Y.Y."/>
            <person name="Zhang Y.Q."/>
            <person name="Chen L.J."/>
            <person name="Yin Y."/>
            <person name="Lin M."/>
            <person name="Huang H."/>
            <person name="Deng H."/>
            <person name="Wang Z.W."/>
            <person name="Zhu S.L."/>
            <person name="Zhao X."/>
            <person name="Deng C."/>
            <person name="Niu S.C."/>
            <person name="Huang J."/>
            <person name="Wang M."/>
            <person name="Liu G.H."/>
            <person name="Yang H.J."/>
            <person name="Xiao X.J."/>
            <person name="Hsiao Y.Y."/>
            <person name="Wu W.L."/>
            <person name="Chen Y.Y."/>
            <person name="Mitsuda N."/>
            <person name="Ohme-Takagi M."/>
            <person name="Luo Y.B."/>
            <person name="Van de Peer Y."/>
            <person name="Liu Z.J."/>
        </authorList>
    </citation>
    <scope>NUCLEOTIDE SEQUENCE [LARGE SCALE GENOMIC DNA]</scope>
    <source>
        <tissue evidence="1">The whole plant</tissue>
    </source>
</reference>
<dbReference type="EMBL" id="KZ502537">
    <property type="protein sequence ID" value="PKU76830.1"/>
    <property type="molecule type" value="Genomic_DNA"/>
</dbReference>
<reference evidence="1 2" key="2">
    <citation type="journal article" date="2017" name="Nature">
        <title>The Apostasia genome and the evolution of orchids.</title>
        <authorList>
            <person name="Zhang G.Q."/>
            <person name="Liu K.W."/>
            <person name="Li Z."/>
            <person name="Lohaus R."/>
            <person name="Hsiao Y.Y."/>
            <person name="Niu S.C."/>
            <person name="Wang J.Y."/>
            <person name="Lin Y.C."/>
            <person name="Xu Q."/>
            <person name="Chen L.J."/>
            <person name="Yoshida K."/>
            <person name="Fujiwara S."/>
            <person name="Wang Z.W."/>
            <person name="Zhang Y.Q."/>
            <person name="Mitsuda N."/>
            <person name="Wang M."/>
            <person name="Liu G.H."/>
            <person name="Pecoraro L."/>
            <person name="Huang H.X."/>
            <person name="Xiao X.J."/>
            <person name="Lin M."/>
            <person name="Wu X.Y."/>
            <person name="Wu W.L."/>
            <person name="Chen Y.Y."/>
            <person name="Chang S.B."/>
            <person name="Sakamoto S."/>
            <person name="Ohme-Takagi M."/>
            <person name="Yagi M."/>
            <person name="Zeng S.J."/>
            <person name="Shen C.Y."/>
            <person name="Yeh C.M."/>
            <person name="Luo Y.B."/>
            <person name="Tsai W.C."/>
            <person name="Van de Peer Y."/>
            <person name="Liu Z.J."/>
        </authorList>
    </citation>
    <scope>NUCLEOTIDE SEQUENCE [LARGE SCALE GENOMIC DNA]</scope>
    <source>
        <tissue evidence="1">The whole plant</tissue>
    </source>
</reference>
<organism evidence="1 2">
    <name type="scientific">Dendrobium catenatum</name>
    <dbReference type="NCBI Taxonomy" id="906689"/>
    <lineage>
        <taxon>Eukaryota</taxon>
        <taxon>Viridiplantae</taxon>
        <taxon>Streptophyta</taxon>
        <taxon>Embryophyta</taxon>
        <taxon>Tracheophyta</taxon>
        <taxon>Spermatophyta</taxon>
        <taxon>Magnoliopsida</taxon>
        <taxon>Liliopsida</taxon>
        <taxon>Asparagales</taxon>
        <taxon>Orchidaceae</taxon>
        <taxon>Epidendroideae</taxon>
        <taxon>Malaxideae</taxon>
        <taxon>Dendrobiinae</taxon>
        <taxon>Dendrobium</taxon>
    </lineage>
</organism>
<keyword evidence="2" id="KW-1185">Reference proteome</keyword>